<reference evidence="2 4" key="2">
    <citation type="journal article" date="2017" name="BMC Genomics">
        <title>Genomic analysis of methanogenic archaea reveals a shift towards energy conservation.</title>
        <authorList>
            <person name="Gilmore S.P."/>
            <person name="Henske J.K."/>
            <person name="Sexton J.A."/>
            <person name="Solomon K.V."/>
            <person name="Seppala S."/>
            <person name="Yoo J.I."/>
            <person name="Huyett L.M."/>
            <person name="Pressman A."/>
            <person name="Cogan J.Z."/>
            <person name="Kivenson V."/>
            <person name="Peng X."/>
            <person name="Tan Y."/>
            <person name="Valentine D.L."/>
            <person name="O'Malley M.A."/>
        </authorList>
    </citation>
    <scope>NUCLEOTIDE SEQUENCE [LARGE SCALE GENOMIC DNA]</scope>
    <source>
        <strain evidence="2 4">1R-7</strain>
    </source>
</reference>
<dbReference type="SUPFAM" id="SSF52255">
    <property type="entry name" value="N5-CAIR mutase (phosphoribosylaminoimidazole carboxylase, PurE)"/>
    <property type="match status" value="1"/>
</dbReference>
<dbReference type="EMBL" id="LMVN01000001">
    <property type="protein sequence ID" value="PAV08265.1"/>
    <property type="molecule type" value="Genomic_DNA"/>
</dbReference>
<evidence type="ECO:0000313" key="3">
    <source>
        <dbReference type="EMBL" id="PWL08355.1"/>
    </source>
</evidence>
<name>A0A2A2HFX9_9EURY</name>
<proteinExistence type="predicted"/>
<dbReference type="Pfam" id="PF00731">
    <property type="entry name" value="AIRC"/>
    <property type="match status" value="1"/>
</dbReference>
<feature type="domain" description="PurE" evidence="1">
    <location>
        <begin position="119"/>
        <end position="261"/>
    </location>
</feature>
<evidence type="ECO:0000259" key="1">
    <source>
        <dbReference type="SMART" id="SM01001"/>
    </source>
</evidence>
<evidence type="ECO:0000313" key="2">
    <source>
        <dbReference type="EMBL" id="PAV08265.1"/>
    </source>
</evidence>
<accession>A0A2A2HFX9</accession>
<dbReference type="InterPro" id="IPR039476">
    <property type="entry name" value="P2CMN_synthase_LarB"/>
</dbReference>
<dbReference type="OrthoDB" id="372165at2157"/>
<sequence length="263" mass="28973">MKEILEKLVNGSISITDAEDKLKIMQMQEIGEHVKFDDRRSERTGVPEAIYAQGKTDDDLINLINNIKIPHNLMITRLPQDRYKKIQPQLNDSIIENATYYKDASILTINKFPIEQHKGRVGIITAGTADIPIAQEANITIKQEGIETITTYDVGVAGIHRLVDKLAYLLDQQIDIIIVVAGMEGALPSVIGGLVDVPIVAVPTSTGYGVGEKGFTALFSMLQSCAPGISTMNIDNGYGAGVYAIKMIKHLEKRIKQELEKQK</sequence>
<comment type="caution">
    <text evidence="2">The sequence shown here is derived from an EMBL/GenBank/DDBJ whole genome shotgun (WGS) entry which is preliminary data.</text>
</comment>
<dbReference type="AlphaFoldDB" id="A0A2A2HFX9"/>
<dbReference type="Proteomes" id="UP000246004">
    <property type="component" value="Unassembled WGS sequence"/>
</dbReference>
<dbReference type="Proteomes" id="UP000217528">
    <property type="component" value="Unassembled WGS sequence"/>
</dbReference>
<dbReference type="Gene3D" id="3.40.50.1970">
    <property type="match status" value="1"/>
</dbReference>
<dbReference type="SMART" id="SM01001">
    <property type="entry name" value="AIRC"/>
    <property type="match status" value="1"/>
</dbReference>
<dbReference type="EC" id="5.4.99.18" evidence="3"/>
<dbReference type="GO" id="GO:0016787">
    <property type="term" value="F:hydrolase activity"/>
    <property type="evidence" value="ECO:0007669"/>
    <property type="project" value="InterPro"/>
</dbReference>
<gene>
    <name evidence="3" type="primary">purE_2</name>
    <name evidence="2" type="ORF">ASJ82_03490</name>
    <name evidence="3" type="ORF">MSCUN_07910</name>
</gene>
<dbReference type="RefSeq" id="WP_095607918.1">
    <property type="nucleotide sequence ID" value="NZ_CAUHCB010000004.1"/>
</dbReference>
<keyword evidence="4" id="KW-1185">Reference proteome</keyword>
<evidence type="ECO:0000313" key="4">
    <source>
        <dbReference type="Proteomes" id="UP000217528"/>
    </source>
</evidence>
<dbReference type="InterPro" id="IPR000031">
    <property type="entry name" value="PurE_dom"/>
</dbReference>
<dbReference type="NCBIfam" id="NF033503">
    <property type="entry name" value="LarB"/>
    <property type="match status" value="1"/>
</dbReference>
<dbReference type="GO" id="GO:0034023">
    <property type="term" value="F:5-(carboxyamino)imidazole ribonucleotide mutase activity"/>
    <property type="evidence" value="ECO:0007669"/>
    <property type="project" value="UniProtKB-EC"/>
</dbReference>
<reference evidence="3 5" key="1">
    <citation type="submission" date="2016-04" db="EMBL/GenBank/DDBJ databases">
        <title>Genome sequence of Methanosphaera cuniculi DSM 4103.</title>
        <authorList>
            <person name="Poehlein A."/>
            <person name="Seedorf H."/>
            <person name="Daniel R."/>
        </authorList>
    </citation>
    <scope>NUCLEOTIDE SEQUENCE [LARGE SCALE GENOMIC DNA]</scope>
    <source>
        <strain evidence="3 5">DSM 4103</strain>
    </source>
</reference>
<organism evidence="2 4">
    <name type="scientific">Methanosphaera cuniculi</name>
    <dbReference type="NCBI Taxonomy" id="1077256"/>
    <lineage>
        <taxon>Archaea</taxon>
        <taxon>Methanobacteriati</taxon>
        <taxon>Methanobacteriota</taxon>
        <taxon>Methanomada group</taxon>
        <taxon>Methanobacteria</taxon>
        <taxon>Methanobacteriales</taxon>
        <taxon>Methanobacteriaceae</taxon>
        <taxon>Methanosphaera</taxon>
    </lineage>
</organism>
<dbReference type="PANTHER" id="PTHR43064:SF1">
    <property type="entry name" value="SLL1489 PROTEIN"/>
    <property type="match status" value="1"/>
</dbReference>
<protein>
    <submittedName>
        <fullName evidence="3">N5-carboxyaminoimidazole ribonucleotide mutase</fullName>
        <ecNumber evidence="3">5.4.99.18</ecNumber>
    </submittedName>
</protein>
<dbReference type="GO" id="GO:0006189">
    <property type="term" value="P:'de novo' IMP biosynthetic process"/>
    <property type="evidence" value="ECO:0007669"/>
    <property type="project" value="InterPro"/>
</dbReference>
<dbReference type="PANTHER" id="PTHR43064">
    <property type="entry name" value="PHOSPHORIBOSYLAMINOIMIDAZOLE CARBOXYLASE-RELATED"/>
    <property type="match status" value="1"/>
</dbReference>
<dbReference type="EMBL" id="LWMS01000020">
    <property type="protein sequence ID" value="PWL08355.1"/>
    <property type="molecule type" value="Genomic_DNA"/>
</dbReference>
<keyword evidence="3" id="KW-0413">Isomerase</keyword>
<evidence type="ECO:0000313" key="5">
    <source>
        <dbReference type="Proteomes" id="UP000246004"/>
    </source>
</evidence>